<proteinExistence type="predicted"/>
<feature type="domain" description="Transcription factor CBF/NF-Y/archaeal histone" evidence="6">
    <location>
        <begin position="64"/>
        <end position="128"/>
    </location>
</feature>
<evidence type="ECO:0000256" key="3">
    <source>
        <dbReference type="ARBA" id="ARBA00039775"/>
    </source>
</evidence>
<name>A0ABQ8FII5_9FUNG</name>
<reference evidence="7 8" key="1">
    <citation type="submission" date="2021-02" db="EMBL/GenBank/DDBJ databases">
        <title>Variation within the Batrachochytrium salamandrivorans European outbreak.</title>
        <authorList>
            <person name="Kelly M."/>
            <person name="Pasmans F."/>
            <person name="Shea T.P."/>
            <person name="Munoz J.F."/>
            <person name="Carranza S."/>
            <person name="Cuomo C.A."/>
            <person name="Martel A."/>
        </authorList>
    </citation>
    <scope>NUCLEOTIDE SEQUENCE [LARGE SCALE GENOMIC DNA]</scope>
    <source>
        <strain evidence="7 8">AMFP18/2</strain>
    </source>
</reference>
<feature type="compositionally biased region" description="Basic and acidic residues" evidence="5">
    <location>
        <begin position="284"/>
        <end position="295"/>
    </location>
</feature>
<sequence>MPQVKAEGAAYTEEDTMEHTSEAGGGGGDASAQSAHMNSANSVISANILGTAAVGAGNSIEDYELPRSILQRVIKKAIPTSAKIHKDARSALSRCCTVFINYLTATANDITKKAGRKAVGIADIYKALEILDLHEVLTQRVQASVQVYQQQAKDRRQEYKKRLLTQKQGEEDPDADEEDADRNVDGNAADIELDGGNVAEEGDDDDDDGENDVENDAENGTDDGAQLKRKAFGATDEEGIATEDINHELKKTRVTPFDPASMDEDEGEGEDRQGRSSSIEDEVAESHLSDNDTFE</sequence>
<evidence type="ECO:0000256" key="2">
    <source>
        <dbReference type="ARBA" id="ARBA00023242"/>
    </source>
</evidence>
<dbReference type="Proteomes" id="UP001648503">
    <property type="component" value="Unassembled WGS sequence"/>
</dbReference>
<keyword evidence="8" id="KW-1185">Reference proteome</keyword>
<gene>
    <name evidence="7" type="ORF">BASA50_003369</name>
</gene>
<dbReference type="Pfam" id="PF00808">
    <property type="entry name" value="CBFD_NFYB_HMF"/>
    <property type="match status" value="1"/>
</dbReference>
<keyword evidence="2" id="KW-0539">Nucleus</keyword>
<comment type="subcellular location">
    <subcellularLocation>
        <location evidence="1">Nucleus</location>
    </subcellularLocation>
</comment>
<dbReference type="SUPFAM" id="SSF47113">
    <property type="entry name" value="Histone-fold"/>
    <property type="match status" value="1"/>
</dbReference>
<evidence type="ECO:0000256" key="5">
    <source>
        <dbReference type="SAM" id="MobiDB-lite"/>
    </source>
</evidence>
<feature type="compositionally biased region" description="Acidic residues" evidence="5">
    <location>
        <begin position="200"/>
        <end position="221"/>
    </location>
</feature>
<feature type="region of interest" description="Disordered" evidence="5">
    <location>
        <begin position="163"/>
        <end position="295"/>
    </location>
</feature>
<evidence type="ECO:0000256" key="4">
    <source>
        <dbReference type="ARBA" id="ARBA00042096"/>
    </source>
</evidence>
<feature type="compositionally biased region" description="Acidic residues" evidence="5">
    <location>
        <begin position="171"/>
        <end position="180"/>
    </location>
</feature>
<dbReference type="InterPro" id="IPR003958">
    <property type="entry name" value="CBFA_NFYB_domain"/>
</dbReference>
<dbReference type="PANTHER" id="PTHR46172">
    <property type="entry name" value="DNA POLYMERASE EPSILON SUBUNIT 3"/>
    <property type="match status" value="1"/>
</dbReference>
<dbReference type="InterPro" id="IPR051377">
    <property type="entry name" value="DNA_Pol-Epsilon_Subunit"/>
</dbReference>
<organism evidence="7 8">
    <name type="scientific">Batrachochytrium salamandrivorans</name>
    <dbReference type="NCBI Taxonomy" id="1357716"/>
    <lineage>
        <taxon>Eukaryota</taxon>
        <taxon>Fungi</taxon>
        <taxon>Fungi incertae sedis</taxon>
        <taxon>Chytridiomycota</taxon>
        <taxon>Chytridiomycota incertae sedis</taxon>
        <taxon>Chytridiomycetes</taxon>
        <taxon>Rhizophydiales</taxon>
        <taxon>Rhizophydiales incertae sedis</taxon>
        <taxon>Batrachochytrium</taxon>
    </lineage>
</organism>
<dbReference type="InterPro" id="IPR009072">
    <property type="entry name" value="Histone-fold"/>
</dbReference>
<comment type="caution">
    <text evidence="7">The sequence shown here is derived from an EMBL/GenBank/DDBJ whole genome shotgun (WGS) entry which is preliminary data.</text>
</comment>
<evidence type="ECO:0000259" key="6">
    <source>
        <dbReference type="Pfam" id="PF00808"/>
    </source>
</evidence>
<feature type="region of interest" description="Disordered" evidence="5">
    <location>
        <begin position="1"/>
        <end position="34"/>
    </location>
</feature>
<evidence type="ECO:0000313" key="8">
    <source>
        <dbReference type="Proteomes" id="UP001648503"/>
    </source>
</evidence>
<dbReference type="Gene3D" id="1.10.20.10">
    <property type="entry name" value="Histone, subunit A"/>
    <property type="match status" value="1"/>
</dbReference>
<dbReference type="EMBL" id="JAFCIX010000093">
    <property type="protein sequence ID" value="KAH6598862.1"/>
    <property type="molecule type" value="Genomic_DNA"/>
</dbReference>
<evidence type="ECO:0000256" key="1">
    <source>
        <dbReference type="ARBA" id="ARBA00004123"/>
    </source>
</evidence>
<protein>
    <recommendedName>
        <fullName evidence="3">DNA polymerase epsilon subunit D</fullName>
    </recommendedName>
    <alternativeName>
        <fullName evidence="4">DNA polymerase II subunit D</fullName>
    </alternativeName>
</protein>
<evidence type="ECO:0000313" key="7">
    <source>
        <dbReference type="EMBL" id="KAH6598862.1"/>
    </source>
</evidence>
<dbReference type="CDD" id="cd22928">
    <property type="entry name" value="HFD_POLE3_DPB4"/>
    <property type="match status" value="1"/>
</dbReference>
<dbReference type="PANTHER" id="PTHR46172:SF1">
    <property type="entry name" value="DNA POLYMERASE EPSILON SUBUNIT 3"/>
    <property type="match status" value="1"/>
</dbReference>
<accession>A0ABQ8FII5</accession>